<name>A0AAD7AB90_9AGAR</name>
<evidence type="ECO:0000313" key="2">
    <source>
        <dbReference type="EMBL" id="KAJ7354083.1"/>
    </source>
</evidence>
<proteinExistence type="predicted"/>
<comment type="caution">
    <text evidence="2">The sequence shown here is derived from an EMBL/GenBank/DDBJ whole genome shotgun (WGS) entry which is preliminary data.</text>
</comment>
<dbReference type="EMBL" id="JARIHO010000010">
    <property type="protein sequence ID" value="KAJ7354083.1"/>
    <property type="molecule type" value="Genomic_DNA"/>
</dbReference>
<dbReference type="AlphaFoldDB" id="A0AAD7AB90"/>
<feature type="region of interest" description="Disordered" evidence="1">
    <location>
        <begin position="205"/>
        <end position="234"/>
    </location>
</feature>
<feature type="compositionally biased region" description="Basic and acidic residues" evidence="1">
    <location>
        <begin position="77"/>
        <end position="100"/>
    </location>
</feature>
<feature type="compositionally biased region" description="Basic residues" evidence="1">
    <location>
        <begin position="225"/>
        <end position="234"/>
    </location>
</feature>
<sequence length="284" mass="31367">MRDEGPSSLSSQEVKSKSDSTSTDDMATISTEEKRSRWVLHTSTGSSGSKRIQAREIRIPNGVERSQLLPGQKISRSRGEKGSGEWEGQVRGEKGRRNGDSRFANVRGAGSKAVTGDGEFGQGFRSDTRQIRSSHGAVSRELCEEREGHVIGDELPAFAGGEIYIQTPESRETVASGSREPGFEGTAGKQRTVGRRIETFDVEGGPQLAGRNRYVPPLATDPRKKPWRTSSRRTHTAVTWKTLDKNAGRDFCQKRKNRIKTALSWASTAFRCSMRIDILIALRD</sequence>
<accession>A0AAD7AB90</accession>
<evidence type="ECO:0000256" key="1">
    <source>
        <dbReference type="SAM" id="MobiDB-lite"/>
    </source>
</evidence>
<protein>
    <submittedName>
        <fullName evidence="2">Uncharacterized protein</fullName>
    </submittedName>
</protein>
<reference evidence="2" key="1">
    <citation type="submission" date="2023-03" db="EMBL/GenBank/DDBJ databases">
        <title>Massive genome expansion in bonnet fungi (Mycena s.s.) driven by repeated elements and novel gene families across ecological guilds.</title>
        <authorList>
            <consortium name="Lawrence Berkeley National Laboratory"/>
            <person name="Harder C.B."/>
            <person name="Miyauchi S."/>
            <person name="Viragh M."/>
            <person name="Kuo A."/>
            <person name="Thoen E."/>
            <person name="Andreopoulos B."/>
            <person name="Lu D."/>
            <person name="Skrede I."/>
            <person name="Drula E."/>
            <person name="Henrissat B."/>
            <person name="Morin E."/>
            <person name="Kohler A."/>
            <person name="Barry K."/>
            <person name="LaButti K."/>
            <person name="Morin E."/>
            <person name="Salamov A."/>
            <person name="Lipzen A."/>
            <person name="Mereny Z."/>
            <person name="Hegedus B."/>
            <person name="Baldrian P."/>
            <person name="Stursova M."/>
            <person name="Weitz H."/>
            <person name="Taylor A."/>
            <person name="Grigoriev I.V."/>
            <person name="Nagy L.G."/>
            <person name="Martin F."/>
            <person name="Kauserud H."/>
        </authorList>
    </citation>
    <scope>NUCLEOTIDE SEQUENCE</scope>
    <source>
        <strain evidence="2">CBHHK002</strain>
    </source>
</reference>
<feature type="compositionally biased region" description="Polar residues" evidence="1">
    <location>
        <begin position="41"/>
        <end position="50"/>
    </location>
</feature>
<feature type="region of interest" description="Disordered" evidence="1">
    <location>
        <begin position="1"/>
        <end position="140"/>
    </location>
</feature>
<dbReference type="Proteomes" id="UP001218218">
    <property type="component" value="Unassembled WGS sequence"/>
</dbReference>
<gene>
    <name evidence="2" type="ORF">DFH08DRAFT_804002</name>
</gene>
<keyword evidence="3" id="KW-1185">Reference proteome</keyword>
<organism evidence="2 3">
    <name type="scientific">Mycena albidolilacea</name>
    <dbReference type="NCBI Taxonomy" id="1033008"/>
    <lineage>
        <taxon>Eukaryota</taxon>
        <taxon>Fungi</taxon>
        <taxon>Dikarya</taxon>
        <taxon>Basidiomycota</taxon>
        <taxon>Agaricomycotina</taxon>
        <taxon>Agaricomycetes</taxon>
        <taxon>Agaricomycetidae</taxon>
        <taxon>Agaricales</taxon>
        <taxon>Marasmiineae</taxon>
        <taxon>Mycenaceae</taxon>
        <taxon>Mycena</taxon>
    </lineage>
</organism>
<feature type="compositionally biased region" description="Low complexity" evidence="1">
    <location>
        <begin position="7"/>
        <end position="25"/>
    </location>
</feature>
<evidence type="ECO:0000313" key="3">
    <source>
        <dbReference type="Proteomes" id="UP001218218"/>
    </source>
</evidence>